<evidence type="ECO:0000313" key="2">
    <source>
        <dbReference type="Proteomes" id="UP000003111"/>
    </source>
</evidence>
<organism evidence="1 2">
    <name type="scientific">Aeromicrobium marinum DSM 15272</name>
    <dbReference type="NCBI Taxonomy" id="585531"/>
    <lineage>
        <taxon>Bacteria</taxon>
        <taxon>Bacillati</taxon>
        <taxon>Actinomycetota</taxon>
        <taxon>Actinomycetes</taxon>
        <taxon>Propionibacteriales</taxon>
        <taxon>Nocardioidaceae</taxon>
        <taxon>Aeromicrobium</taxon>
    </lineage>
</organism>
<evidence type="ECO:0000313" key="1">
    <source>
        <dbReference type="EMBL" id="EFQ83114.1"/>
    </source>
</evidence>
<accession>E2SD11</accession>
<dbReference type="AlphaFoldDB" id="E2SD11"/>
<keyword evidence="2" id="KW-1185">Reference proteome</keyword>
<dbReference type="EMBL" id="ACLF03000006">
    <property type="protein sequence ID" value="EFQ83114.1"/>
    <property type="molecule type" value="Genomic_DNA"/>
</dbReference>
<proteinExistence type="predicted"/>
<dbReference type="STRING" id="585531.HMPREF0063_12323"/>
<evidence type="ECO:0008006" key="3">
    <source>
        <dbReference type="Google" id="ProtNLM"/>
    </source>
</evidence>
<reference evidence="1" key="1">
    <citation type="submission" date="2010-08" db="EMBL/GenBank/DDBJ databases">
        <authorList>
            <person name="Muzny D."/>
            <person name="Qin X."/>
            <person name="Buhay C."/>
            <person name="Dugan-Rocha S."/>
            <person name="Ding Y."/>
            <person name="Chen G."/>
            <person name="Hawes A."/>
            <person name="Holder M."/>
            <person name="Jhangiani S."/>
            <person name="Johnson A."/>
            <person name="Khan Z."/>
            <person name="Li Z."/>
            <person name="Liu W."/>
            <person name="Liu X."/>
            <person name="Perez L."/>
            <person name="Shen H."/>
            <person name="Wang Q."/>
            <person name="Watt J."/>
            <person name="Xi L."/>
            <person name="Xin Y."/>
            <person name="Zhou J."/>
            <person name="Deng J."/>
            <person name="Jiang H."/>
            <person name="Liu Y."/>
            <person name="Qu J."/>
            <person name="Song X.-Z."/>
            <person name="Zhang L."/>
            <person name="Villasana D."/>
            <person name="Johnson A."/>
            <person name="Liu J."/>
            <person name="Liyanage D."/>
            <person name="Lorensuhewa L."/>
            <person name="Robinson T."/>
            <person name="Song A."/>
            <person name="Song B.-B."/>
            <person name="Dinh H."/>
            <person name="Thornton R."/>
            <person name="Coyle M."/>
            <person name="Francisco L."/>
            <person name="Jackson L."/>
            <person name="Javaid M."/>
            <person name="Korchina V."/>
            <person name="Kovar C."/>
            <person name="Mata R."/>
            <person name="Mathew T."/>
            <person name="Ngo R."/>
            <person name="Nguyen L."/>
            <person name="Nguyen N."/>
            <person name="Okwuonu G."/>
            <person name="Ongeri F."/>
            <person name="Pham C."/>
            <person name="Simmons D."/>
            <person name="Wilczek-Boney K."/>
            <person name="Hale W."/>
            <person name="Jakkamsetti A."/>
            <person name="Pham P."/>
            <person name="Ruth R."/>
            <person name="San Lucas F."/>
            <person name="Warren J."/>
            <person name="Zhang J."/>
            <person name="Zhao Z."/>
            <person name="Zhou C."/>
            <person name="Zhu D."/>
            <person name="Lee S."/>
            <person name="Bess C."/>
            <person name="Blankenburg K."/>
            <person name="Forbes L."/>
            <person name="Fu Q."/>
            <person name="Gubbala S."/>
            <person name="Hirani K."/>
            <person name="Jayaseelan J.C."/>
            <person name="Lara F."/>
            <person name="Munidasa M."/>
            <person name="Palculict T."/>
            <person name="Patil S."/>
            <person name="Pu L.-L."/>
            <person name="Saada N."/>
            <person name="Tang L."/>
            <person name="Weissenberger G."/>
            <person name="Zhu Y."/>
            <person name="Hemphill L."/>
            <person name="Shang Y."/>
            <person name="Youmans B."/>
            <person name="Ayvaz T."/>
            <person name="Ross M."/>
            <person name="Santibanez J."/>
            <person name="Aqrawi P."/>
            <person name="Gross S."/>
            <person name="Joshi V."/>
            <person name="Fowler G."/>
            <person name="Nazareth L."/>
            <person name="Reid J."/>
            <person name="Worley K."/>
            <person name="Petrosino J."/>
            <person name="Highlander S."/>
            <person name="Gibbs R."/>
        </authorList>
    </citation>
    <scope>NUCLEOTIDE SEQUENCE [LARGE SCALE GENOMIC DNA]</scope>
    <source>
        <strain evidence="1">DSM 15272</strain>
    </source>
</reference>
<dbReference type="HOGENOM" id="CLU_1159179_0_0_11"/>
<dbReference type="SUPFAM" id="SSF53756">
    <property type="entry name" value="UDP-Glycosyltransferase/glycogen phosphorylase"/>
    <property type="match status" value="1"/>
</dbReference>
<dbReference type="Proteomes" id="UP000003111">
    <property type="component" value="Unassembled WGS sequence"/>
</dbReference>
<name>E2SD11_9ACTN</name>
<dbReference type="eggNOG" id="COG0457">
    <property type="taxonomic scope" value="Bacteria"/>
</dbReference>
<sequence>MGSTIVTLELADELRSRGASVVVYAAFVGEPAAAAFRDHGIDLLDEAATSAAGITLDDFDLVWVNSQVLPLPVVDSLMRSWPSRLPVFVFHHMSPLDYAPDEHPYLHGLEERLASLSTFISPATRDELLPFFSGRPPTDLFSNPAPRAFARSPYVSSGSPERILVVSNHVTPEVEEAKALLRDKGLEVVHFGSGQDEYALVTAEVLDRFDVVVTIGKTVQYCLVAGRPVYVYDHFGGQG</sequence>
<gene>
    <name evidence="1" type="ORF">HMPREF0063_12323</name>
</gene>
<protein>
    <recommendedName>
        <fullName evidence="3">Glycosyltransferase subfamily 4-like N-terminal domain-containing protein</fullName>
    </recommendedName>
</protein>
<comment type="caution">
    <text evidence="1">The sequence shown here is derived from an EMBL/GenBank/DDBJ whole genome shotgun (WGS) entry which is preliminary data.</text>
</comment>